<dbReference type="Proteomes" id="UP000887579">
    <property type="component" value="Unplaced"/>
</dbReference>
<organism evidence="1 2">
    <name type="scientific">Panagrolaimus sp. ES5</name>
    <dbReference type="NCBI Taxonomy" id="591445"/>
    <lineage>
        <taxon>Eukaryota</taxon>
        <taxon>Metazoa</taxon>
        <taxon>Ecdysozoa</taxon>
        <taxon>Nematoda</taxon>
        <taxon>Chromadorea</taxon>
        <taxon>Rhabditida</taxon>
        <taxon>Tylenchina</taxon>
        <taxon>Panagrolaimomorpha</taxon>
        <taxon>Panagrolaimoidea</taxon>
        <taxon>Panagrolaimidae</taxon>
        <taxon>Panagrolaimus</taxon>
    </lineage>
</organism>
<sequence>MAIDQEAIKTNLSTFKFDLDRLWGTVSNPKFPEAAAKSWINDHFYLTIQLSIIYVVVVFGTKFFMRNRAPLSLYYPLNAWNFLLAAFSIWGTIKLTPEFFGTIGNKGLVHSYCKIDGFTKGENGYWVYLFILSKTVELVDTVFLVLRKRPLMFLHWYHHILTMIYAFYSYPISPGFNRWGIYLNFFVHAFMYSYYFLRSMKIRVPGFIAQLITTLQILQFVISVGVLAHLGVLIYLQNVNCDFAPNVFALATFMDVTYLILFINFFLHSYILRGGKAKYRDSKKQE</sequence>
<name>A0AC34FFS2_9BILA</name>
<proteinExistence type="predicted"/>
<protein>
    <submittedName>
        <fullName evidence="2">Elongation of very long chain fatty acids protein</fullName>
    </submittedName>
</protein>
<dbReference type="WBParaSite" id="ES5_v2.g16092.t1">
    <property type="protein sequence ID" value="ES5_v2.g16092.t1"/>
    <property type="gene ID" value="ES5_v2.g16092"/>
</dbReference>
<reference evidence="2" key="1">
    <citation type="submission" date="2022-11" db="UniProtKB">
        <authorList>
            <consortium name="WormBaseParasite"/>
        </authorList>
    </citation>
    <scope>IDENTIFICATION</scope>
</reference>
<evidence type="ECO:0000313" key="2">
    <source>
        <dbReference type="WBParaSite" id="ES5_v2.g16092.t1"/>
    </source>
</evidence>
<evidence type="ECO:0000313" key="1">
    <source>
        <dbReference type="Proteomes" id="UP000887579"/>
    </source>
</evidence>
<accession>A0AC34FFS2</accession>